<organism evidence="3 4">
    <name type="scientific">Mycolicibacterium frederiksbergense</name>
    <dbReference type="NCBI Taxonomy" id="117567"/>
    <lineage>
        <taxon>Bacteria</taxon>
        <taxon>Bacillati</taxon>
        <taxon>Actinomycetota</taxon>
        <taxon>Actinomycetes</taxon>
        <taxon>Mycobacteriales</taxon>
        <taxon>Mycobacteriaceae</taxon>
        <taxon>Mycolicibacterium</taxon>
    </lineage>
</organism>
<evidence type="ECO:0000313" key="3">
    <source>
        <dbReference type="EMBL" id="MDH6196279.1"/>
    </source>
</evidence>
<proteinExistence type="predicted"/>
<feature type="domain" description="GTPase-associated protein 1 N-terminal" evidence="1">
    <location>
        <begin position="6"/>
        <end position="130"/>
    </location>
</feature>
<reference evidence="3 4" key="1">
    <citation type="submission" date="2023-04" db="EMBL/GenBank/DDBJ databases">
        <title>Forest soil microbial communities from Buena Vista Peninsula, Colon Province, Panama.</title>
        <authorList>
            <person name="Bouskill N."/>
        </authorList>
    </citation>
    <scope>NUCLEOTIDE SEQUENCE [LARGE SCALE GENOMIC DNA]</scope>
    <source>
        <strain evidence="3 4">AC80</strain>
    </source>
</reference>
<keyword evidence="4" id="KW-1185">Reference proteome</keyword>
<dbReference type="EMBL" id="JARXVE010000004">
    <property type="protein sequence ID" value="MDH6196279.1"/>
    <property type="molecule type" value="Genomic_DNA"/>
</dbReference>
<evidence type="ECO:0000313" key="4">
    <source>
        <dbReference type="Proteomes" id="UP001160130"/>
    </source>
</evidence>
<dbReference type="Pfam" id="PF20014">
    <property type="entry name" value="GAP1-M"/>
    <property type="match status" value="1"/>
</dbReference>
<evidence type="ECO:0000259" key="2">
    <source>
        <dbReference type="Pfam" id="PF20014"/>
    </source>
</evidence>
<evidence type="ECO:0000259" key="1">
    <source>
        <dbReference type="Pfam" id="PF20013"/>
    </source>
</evidence>
<name>A0ABT6L022_9MYCO</name>
<dbReference type="Proteomes" id="UP001160130">
    <property type="component" value="Unassembled WGS sequence"/>
</dbReference>
<evidence type="ECO:0008006" key="5">
    <source>
        <dbReference type="Google" id="ProtNLM"/>
    </source>
</evidence>
<dbReference type="Pfam" id="PF20013">
    <property type="entry name" value="GAP1-N2"/>
    <property type="match status" value="1"/>
</dbReference>
<dbReference type="InterPro" id="IPR045402">
    <property type="entry name" value="GAP1-N2"/>
</dbReference>
<protein>
    <recommendedName>
        <fullName evidence="5">YcaO domain-containing protein</fullName>
    </recommendedName>
</protein>
<comment type="caution">
    <text evidence="3">The sequence shown here is derived from an EMBL/GenBank/DDBJ whole genome shotgun (WGS) entry which is preliminary data.</text>
</comment>
<dbReference type="InterPro" id="IPR045401">
    <property type="entry name" value="GAP1-M"/>
</dbReference>
<gene>
    <name evidence="3" type="ORF">M2272_002922</name>
</gene>
<sequence>MTARYGQLTYTSFTDAGNPGGWQVKETVGGVTAAEANLLVAGIRTGLNPLEPLPPYPSSERLAAFPRRLSYRRFDDDTAAYWHVAPAGLDSSGRPGNVFAHALLDRQAMLTEPRPIELWQSPHWLTPYGSKAVSAATLCDADPVTGEVATAESAVRFVCDPDQRRLSVLCVLLDAVAAAMATGSQVVLGVESVGSAAQWIGAVSFLTSPATARRLNFSTFDRGPDLWYAPRTDEHLVAIPRADLPDFATGHIVIDEAETVSLGGLGGPPHRTARSQVAATVWSAMARIALADQDSAFQVLADINRVSSRVAGRTAGGDPHPALPMAFAVLGRPALADAAAAARAAIAAPLAENRAENRAEPNAWTYRG</sequence>
<feature type="domain" description="GTPase-associated protein 1 middle" evidence="2">
    <location>
        <begin position="171"/>
        <end position="226"/>
    </location>
</feature>
<dbReference type="RefSeq" id="WP_280832907.1">
    <property type="nucleotide sequence ID" value="NZ_JARXVE010000004.1"/>
</dbReference>
<accession>A0ABT6L022</accession>